<feature type="binding site" evidence="10">
    <location>
        <position position="84"/>
    </location>
    <ligand>
        <name>ATP</name>
        <dbReference type="ChEBI" id="CHEBI:30616"/>
    </ligand>
</feature>
<feature type="chain" id="PRO_5035215970" description="Isopentenyl phosphate kinase" evidence="12">
    <location>
        <begin position="23"/>
        <end position="306"/>
    </location>
</feature>
<dbReference type="Pfam" id="PF00696">
    <property type="entry name" value="AA_kinase"/>
    <property type="match status" value="1"/>
</dbReference>
<keyword evidence="12" id="KW-0732">Signal</keyword>
<feature type="binding site" evidence="10">
    <location>
        <position position="194"/>
    </location>
    <ligand>
        <name>substrate</name>
    </ligand>
</feature>
<evidence type="ECO:0000256" key="3">
    <source>
        <dbReference type="ARBA" id="ARBA00017267"/>
    </source>
</evidence>
<keyword evidence="15" id="KW-1185">Reference proteome</keyword>
<dbReference type="AlphaFoldDB" id="A0A8J2S7V9"/>
<dbReference type="InterPro" id="IPR001057">
    <property type="entry name" value="Glu/AcGlu_kinase"/>
</dbReference>
<evidence type="ECO:0000256" key="1">
    <source>
        <dbReference type="ARBA" id="ARBA00010540"/>
    </source>
</evidence>
<dbReference type="PANTHER" id="PTHR43654:SF1">
    <property type="entry name" value="ISOPENTENYL PHOSPHATE KINASE"/>
    <property type="match status" value="1"/>
</dbReference>
<keyword evidence="8" id="KW-0414">Isoprene biosynthesis</keyword>
<keyword evidence="6" id="KW-0418">Kinase</keyword>
<evidence type="ECO:0000256" key="4">
    <source>
        <dbReference type="ARBA" id="ARBA00022679"/>
    </source>
</evidence>
<comment type="catalytic activity">
    <reaction evidence="9">
        <text>isopentenyl phosphate + ATP = isopentenyl diphosphate + ADP</text>
        <dbReference type="Rhea" id="RHEA:33963"/>
        <dbReference type="ChEBI" id="CHEBI:30616"/>
        <dbReference type="ChEBI" id="CHEBI:65078"/>
        <dbReference type="ChEBI" id="CHEBI:128769"/>
        <dbReference type="ChEBI" id="CHEBI:456216"/>
        <dbReference type="EC" id="2.7.4.26"/>
    </reaction>
</comment>
<feature type="binding site" evidence="10">
    <location>
        <position position="261"/>
    </location>
    <ligand>
        <name>ATP</name>
        <dbReference type="ChEBI" id="CHEBI:30616"/>
    </ligand>
</feature>
<evidence type="ECO:0000256" key="11">
    <source>
        <dbReference type="PIRSR" id="PIRSR016496-2"/>
    </source>
</evidence>
<dbReference type="InterPro" id="IPR036393">
    <property type="entry name" value="AceGlu_kinase-like_sf"/>
</dbReference>
<dbReference type="Gene3D" id="3.40.1160.10">
    <property type="entry name" value="Acetylglutamate kinase-like"/>
    <property type="match status" value="1"/>
</dbReference>
<feature type="binding site" evidence="10">
    <location>
        <position position="83"/>
    </location>
    <ligand>
        <name>substrate</name>
    </ligand>
</feature>
<evidence type="ECO:0000256" key="5">
    <source>
        <dbReference type="ARBA" id="ARBA00022741"/>
    </source>
</evidence>
<comment type="similarity">
    <text evidence="1">Belongs to the isopentenyl phosphate kinase family.</text>
</comment>
<name>A0A8J2S7V9_9STRA</name>
<evidence type="ECO:0000313" key="15">
    <source>
        <dbReference type="Proteomes" id="UP000789595"/>
    </source>
</evidence>
<organism evidence="14 15">
    <name type="scientific">Pelagomonas calceolata</name>
    <dbReference type="NCBI Taxonomy" id="35677"/>
    <lineage>
        <taxon>Eukaryota</taxon>
        <taxon>Sar</taxon>
        <taxon>Stramenopiles</taxon>
        <taxon>Ochrophyta</taxon>
        <taxon>Pelagophyceae</taxon>
        <taxon>Pelagomonadales</taxon>
        <taxon>Pelagomonadaceae</taxon>
        <taxon>Pelagomonas</taxon>
    </lineage>
</organism>
<dbReference type="EC" id="2.7.4.26" evidence="2"/>
<sequence length="306" mass="31678">MPTDAQRWCLALIVLALPPATAHLTRSLRRRWGSSNQLDVLVKLGGSALTNKASFETLHADNLRDCCENIAQSGKRVAVVHGAGSFGHFQAREHAVSKGSGDPKFSWRGFGLTRSSVCKLNGLVVDGLLAAGVAAVGVSPCDAFGATRGRGVVPRAARRRGVARVRELLGTGCVPAIHGDACIDEIQGASILSGDTLMTLLAEELRPKLVVFITDVPGVFDRPPDEPGATLVPRISVGAGRGPKIATSTALHDVTGGVAAKLESAIAIARAGTPVVVVEAGTAHARAALRGEVPDVCTLVERASSS</sequence>
<comment type="caution">
    <text evidence="14">The sequence shown here is derived from an EMBL/GenBank/DDBJ whole genome shotgun (WGS) entry which is preliminary data.</text>
</comment>
<evidence type="ECO:0000259" key="13">
    <source>
        <dbReference type="Pfam" id="PF00696"/>
    </source>
</evidence>
<dbReference type="PANTHER" id="PTHR43654">
    <property type="entry name" value="GLUTAMATE 5-KINASE"/>
    <property type="match status" value="1"/>
</dbReference>
<dbReference type="GO" id="GO:0016114">
    <property type="term" value="P:terpenoid biosynthetic process"/>
    <property type="evidence" value="ECO:0007669"/>
    <property type="project" value="TreeGrafter"/>
</dbReference>
<evidence type="ECO:0000313" key="14">
    <source>
        <dbReference type="EMBL" id="CAH0367163.1"/>
    </source>
</evidence>
<dbReference type="OrthoDB" id="1934954at2759"/>
<reference evidence="14" key="1">
    <citation type="submission" date="2021-11" db="EMBL/GenBank/DDBJ databases">
        <authorList>
            <consortium name="Genoscope - CEA"/>
            <person name="William W."/>
        </authorList>
    </citation>
    <scope>NUCLEOTIDE SEQUENCE</scope>
</reference>
<dbReference type="PRINTS" id="PR00474">
    <property type="entry name" value="GLU5KINASE"/>
</dbReference>
<dbReference type="EMBL" id="CAKKNE010000002">
    <property type="protein sequence ID" value="CAH0367163.1"/>
    <property type="molecule type" value="Genomic_DNA"/>
</dbReference>
<feature type="signal peptide" evidence="12">
    <location>
        <begin position="1"/>
        <end position="22"/>
    </location>
</feature>
<accession>A0A8J2S7V9</accession>
<evidence type="ECO:0000256" key="10">
    <source>
        <dbReference type="PIRSR" id="PIRSR016496-1"/>
    </source>
</evidence>
<feature type="binding site" evidence="10">
    <location>
        <position position="88"/>
    </location>
    <ligand>
        <name>substrate</name>
    </ligand>
</feature>
<dbReference type="InterPro" id="IPR001048">
    <property type="entry name" value="Asp/Glu/Uridylate_kinase"/>
</dbReference>
<feature type="domain" description="Aspartate/glutamate/uridylate kinase" evidence="13">
    <location>
        <begin position="40"/>
        <end position="278"/>
    </location>
</feature>
<keyword evidence="5 10" id="KW-0547">Nucleotide-binding</keyword>
<dbReference type="GO" id="GO:0016301">
    <property type="term" value="F:kinase activity"/>
    <property type="evidence" value="ECO:0007669"/>
    <property type="project" value="UniProtKB-KW"/>
</dbReference>
<evidence type="ECO:0000256" key="8">
    <source>
        <dbReference type="ARBA" id="ARBA00023229"/>
    </source>
</evidence>
<dbReference type="CDD" id="cd04241">
    <property type="entry name" value="AAK_FomA-like"/>
    <property type="match status" value="1"/>
</dbReference>
<dbReference type="InterPro" id="IPR024192">
    <property type="entry name" value="Fosfomycin_R_FomA-type"/>
</dbReference>
<gene>
    <name evidence="14" type="ORF">PECAL_2P01720</name>
</gene>
<feature type="site" description="Transition state stabilizer" evidence="11">
    <location>
        <position position="52"/>
    </location>
</feature>
<dbReference type="GO" id="GO:0005829">
    <property type="term" value="C:cytosol"/>
    <property type="evidence" value="ECO:0007669"/>
    <property type="project" value="TreeGrafter"/>
</dbReference>
<protein>
    <recommendedName>
        <fullName evidence="3">Isopentenyl phosphate kinase</fullName>
        <ecNumber evidence="2">2.7.4.26</ecNumber>
    </recommendedName>
</protein>
<evidence type="ECO:0000256" key="9">
    <source>
        <dbReference type="ARBA" id="ARBA00049063"/>
    </source>
</evidence>
<feature type="binding site" evidence="10">
    <location>
        <begin position="43"/>
        <end position="47"/>
    </location>
    <ligand>
        <name>ATP</name>
        <dbReference type="ChEBI" id="CHEBI:30616"/>
    </ligand>
</feature>
<dbReference type="NCBIfam" id="NF040647">
    <property type="entry name" value="IPPK_Arch"/>
    <property type="match status" value="1"/>
</dbReference>
<dbReference type="PIRSF" id="PIRSF016496">
    <property type="entry name" value="Kin_FomA"/>
    <property type="match status" value="1"/>
</dbReference>
<proteinExistence type="inferred from homology"/>
<feature type="binding site" evidence="10">
    <location>
        <position position="257"/>
    </location>
    <ligand>
        <name>ATP</name>
        <dbReference type="ChEBI" id="CHEBI:30616"/>
    </ligand>
</feature>
<evidence type="ECO:0000256" key="2">
    <source>
        <dbReference type="ARBA" id="ARBA00012908"/>
    </source>
</evidence>
<keyword evidence="7 10" id="KW-0067">ATP-binding</keyword>
<keyword evidence="4" id="KW-0808">Transferase</keyword>
<dbReference type="GO" id="GO:0005524">
    <property type="term" value="F:ATP binding"/>
    <property type="evidence" value="ECO:0007669"/>
    <property type="project" value="UniProtKB-KW"/>
</dbReference>
<evidence type="ECO:0000256" key="6">
    <source>
        <dbReference type="ARBA" id="ARBA00022777"/>
    </source>
</evidence>
<evidence type="ECO:0000256" key="7">
    <source>
        <dbReference type="ARBA" id="ARBA00022840"/>
    </source>
</evidence>
<dbReference type="SUPFAM" id="SSF53633">
    <property type="entry name" value="Carbamate kinase-like"/>
    <property type="match status" value="1"/>
</dbReference>
<feature type="binding site" evidence="10">
    <location>
        <position position="215"/>
    </location>
    <ligand>
        <name>ATP</name>
        <dbReference type="ChEBI" id="CHEBI:30616"/>
    </ligand>
</feature>
<dbReference type="Proteomes" id="UP000789595">
    <property type="component" value="Unassembled WGS sequence"/>
</dbReference>
<dbReference type="GO" id="GO:0102043">
    <property type="term" value="F:isopentenyl phosphate kinase activity"/>
    <property type="evidence" value="ECO:0007669"/>
    <property type="project" value="UniProtKB-EC"/>
</dbReference>
<evidence type="ECO:0000256" key="12">
    <source>
        <dbReference type="SAM" id="SignalP"/>
    </source>
</evidence>